<reference evidence="8" key="1">
    <citation type="journal article" date="2020" name="mSystems">
        <title>Genome- and Community-Level Interaction Insights into Carbon Utilization and Element Cycling Functions of Hydrothermarchaeota in Hydrothermal Sediment.</title>
        <authorList>
            <person name="Zhou Z."/>
            <person name="Liu Y."/>
            <person name="Xu W."/>
            <person name="Pan J."/>
            <person name="Luo Z.H."/>
            <person name="Li M."/>
        </authorList>
    </citation>
    <scope>NUCLEOTIDE SEQUENCE [LARGE SCALE GENOMIC DNA]</scope>
    <source>
        <strain evidence="8">SpSt-222</strain>
    </source>
</reference>
<dbReference type="GO" id="GO:0005524">
    <property type="term" value="F:ATP binding"/>
    <property type="evidence" value="ECO:0007669"/>
    <property type="project" value="InterPro"/>
</dbReference>
<evidence type="ECO:0000256" key="4">
    <source>
        <dbReference type="ARBA" id="ARBA00023116"/>
    </source>
</evidence>
<evidence type="ECO:0000259" key="7">
    <source>
        <dbReference type="PROSITE" id="PS00089"/>
    </source>
</evidence>
<dbReference type="InterPro" id="IPR013346">
    <property type="entry name" value="NrdE_NrdA_C"/>
</dbReference>
<dbReference type="Gene3D" id="3.20.70.20">
    <property type="match status" value="1"/>
</dbReference>
<evidence type="ECO:0000256" key="1">
    <source>
        <dbReference type="ARBA" id="ARBA00010406"/>
    </source>
</evidence>
<evidence type="ECO:0000313" key="8">
    <source>
        <dbReference type="EMBL" id="HEF65654.1"/>
    </source>
</evidence>
<dbReference type="InterPro" id="IPR013509">
    <property type="entry name" value="RNR_lsu_N"/>
</dbReference>
<name>A0A7C1FXJ6_THERO</name>
<dbReference type="EC" id="1.17.4.1" evidence="2 6"/>
<proteinExistence type="inferred from homology"/>
<keyword evidence="4 6" id="KW-0215">Deoxyribonucleotide synthesis</keyword>
<dbReference type="Pfam" id="PF00317">
    <property type="entry name" value="Ribonuc_red_lgN"/>
    <property type="match status" value="1"/>
</dbReference>
<dbReference type="PROSITE" id="PS00089">
    <property type="entry name" value="RIBORED_LARGE"/>
    <property type="match status" value="1"/>
</dbReference>
<dbReference type="NCBIfam" id="TIGR02506">
    <property type="entry name" value="NrdE_NrdA"/>
    <property type="match status" value="1"/>
</dbReference>
<dbReference type="GO" id="GO:0005971">
    <property type="term" value="C:ribonucleoside-diphosphate reductase complex"/>
    <property type="evidence" value="ECO:0007669"/>
    <property type="project" value="TreeGrafter"/>
</dbReference>
<comment type="function">
    <text evidence="6">Provides the precursors necessary for DNA synthesis. Catalyzes the biosynthesis of deoxyribonucleotides from the corresponding ribonucleotides.</text>
</comment>
<dbReference type="SUPFAM" id="SSF48168">
    <property type="entry name" value="R1 subunit of ribonucleotide reductase, N-terminal domain"/>
    <property type="match status" value="1"/>
</dbReference>
<evidence type="ECO:0000256" key="6">
    <source>
        <dbReference type="RuleBase" id="RU003410"/>
    </source>
</evidence>
<comment type="catalytic activity">
    <reaction evidence="5 6">
        <text>a 2'-deoxyribonucleoside 5'-diphosphate + [thioredoxin]-disulfide + H2O = a ribonucleoside 5'-diphosphate + [thioredoxin]-dithiol</text>
        <dbReference type="Rhea" id="RHEA:23252"/>
        <dbReference type="Rhea" id="RHEA-COMP:10698"/>
        <dbReference type="Rhea" id="RHEA-COMP:10700"/>
        <dbReference type="ChEBI" id="CHEBI:15377"/>
        <dbReference type="ChEBI" id="CHEBI:29950"/>
        <dbReference type="ChEBI" id="CHEBI:50058"/>
        <dbReference type="ChEBI" id="CHEBI:57930"/>
        <dbReference type="ChEBI" id="CHEBI:73316"/>
        <dbReference type="EC" id="1.17.4.1"/>
    </reaction>
</comment>
<dbReference type="Pfam" id="PF02867">
    <property type="entry name" value="Ribonuc_red_lgC"/>
    <property type="match status" value="1"/>
</dbReference>
<evidence type="ECO:0000256" key="3">
    <source>
        <dbReference type="ARBA" id="ARBA00023002"/>
    </source>
</evidence>
<sequence>MTTALPLELQAITPAQTRLLEVQILAALQQLPDRPEAEKEAAALLLQKIALEADSGDVLPYPEHFRRYIERGIACGALDPRLASFDLERLAGALDPARDRLLGYMAVATLADRYLVRDPETRQILERPQSLFMRVAMGLALAERPEERTAWALRWYDLFSSLRYLPSTPTLFNAGTPHHQLASCYLAEVEDSLESILGSAYEFGMLAKYAGGIGAAVTRIRAVGAPVRGINGTSGGLIPFLHLYDALIASISQGGRRRGTMCVYLEPWHLEMEAFLDLRRNAGDPYRRTHQLNTALWIPDEFLRRVEADEPWYLFDPAVAPELPDLFGTAFAIRYRELCRQAEGGLLPRRAWRVLPARELWLQILASLMETGHPWITFKDAGNLRSQLRGVGVIHSSNLCTEIFLPTSREEVAVCNLGSVNLARHCGPNGELDWEQLAETVRLAMRALDNVIDINLYPSERAERANLRNRPVGLGLMGFAEFLARRGVSYAAPEAAEIADQIAEFLSYHAIATSCDLAAERGSFPTFAASRWAEGVLPIDTLEELEAERGMPIEIERSRRLDWEMLRERVRRGMRNGAVMAVAPTATIALIAGTTPSLDPYYANVFSRQTLSGKFLEVNPVLVEELRRRGLWERLLPDLVAARGDLRAVPGCPVDLAERFPTAYQIPPAAYIEVAARVQKWVDMGVSRNLYHAADRPGQLSAAYLLAWRKGLKSTYYCFVRPRMEVEQATVAINKTRRRPQWVQLAEQEVLAREAAACSLNGECESCQ</sequence>
<dbReference type="PANTHER" id="PTHR11573">
    <property type="entry name" value="RIBONUCLEOSIDE-DIPHOSPHATE REDUCTASE LARGE CHAIN"/>
    <property type="match status" value="1"/>
</dbReference>
<dbReference type="InterPro" id="IPR008926">
    <property type="entry name" value="RNR_R1-su_N"/>
</dbReference>
<dbReference type="UniPathway" id="UPA00326"/>
<keyword evidence="3 6" id="KW-0560">Oxidoreductase</keyword>
<protein>
    <recommendedName>
        <fullName evidence="2 6">Ribonucleoside-diphosphate reductase</fullName>
        <ecNumber evidence="2 6">1.17.4.1</ecNumber>
    </recommendedName>
</protein>
<dbReference type="PRINTS" id="PR01183">
    <property type="entry name" value="RIBORDTASEM1"/>
</dbReference>
<feature type="domain" description="Ribonucleotide reductase large subunit" evidence="7">
    <location>
        <begin position="563"/>
        <end position="584"/>
    </location>
</feature>
<evidence type="ECO:0000256" key="2">
    <source>
        <dbReference type="ARBA" id="ARBA00012274"/>
    </source>
</evidence>
<organism evidence="8">
    <name type="scientific">Thermomicrobium roseum</name>
    <dbReference type="NCBI Taxonomy" id="500"/>
    <lineage>
        <taxon>Bacteria</taxon>
        <taxon>Pseudomonadati</taxon>
        <taxon>Thermomicrobiota</taxon>
        <taxon>Thermomicrobia</taxon>
        <taxon>Thermomicrobiales</taxon>
        <taxon>Thermomicrobiaceae</taxon>
        <taxon>Thermomicrobium</taxon>
    </lineage>
</organism>
<accession>A0A7C1FXJ6</accession>
<comment type="caution">
    <text evidence="8">The sequence shown here is derived from an EMBL/GenBank/DDBJ whole genome shotgun (WGS) entry which is preliminary data.</text>
</comment>
<dbReference type="CDD" id="cd01679">
    <property type="entry name" value="RNR_I"/>
    <property type="match status" value="1"/>
</dbReference>
<dbReference type="InterPro" id="IPR000788">
    <property type="entry name" value="RNR_lg_C"/>
</dbReference>
<dbReference type="GO" id="GO:0004748">
    <property type="term" value="F:ribonucleoside-diphosphate reductase activity, thioredoxin disulfide as acceptor"/>
    <property type="evidence" value="ECO:0007669"/>
    <property type="project" value="UniProtKB-EC"/>
</dbReference>
<dbReference type="AlphaFoldDB" id="A0A7C1FXJ6"/>
<dbReference type="InterPro" id="IPR039718">
    <property type="entry name" value="Rrm1"/>
</dbReference>
<evidence type="ECO:0000256" key="5">
    <source>
        <dbReference type="ARBA" id="ARBA00047754"/>
    </source>
</evidence>
<dbReference type="EMBL" id="DSJL01000011">
    <property type="protein sequence ID" value="HEF65654.1"/>
    <property type="molecule type" value="Genomic_DNA"/>
</dbReference>
<dbReference type="PANTHER" id="PTHR11573:SF6">
    <property type="entry name" value="RIBONUCLEOSIDE-DIPHOSPHATE REDUCTASE LARGE SUBUNIT"/>
    <property type="match status" value="1"/>
</dbReference>
<dbReference type="SUPFAM" id="SSF51998">
    <property type="entry name" value="PFL-like glycyl radical enzymes"/>
    <property type="match status" value="1"/>
</dbReference>
<gene>
    <name evidence="8" type="ORF">ENP47_08670</name>
</gene>
<comment type="similarity">
    <text evidence="1 6">Belongs to the ribonucleoside diphosphate reductase large chain family.</text>
</comment>
<dbReference type="GO" id="GO:0009263">
    <property type="term" value="P:deoxyribonucleotide biosynthetic process"/>
    <property type="evidence" value="ECO:0007669"/>
    <property type="project" value="UniProtKB-KW"/>
</dbReference>